<dbReference type="AlphaFoldDB" id="A0A484ZEK5"/>
<protein>
    <submittedName>
        <fullName evidence="1">Uncharacterized protein</fullName>
    </submittedName>
</protein>
<proteinExistence type="predicted"/>
<dbReference type="RefSeq" id="WP_134530940.1">
    <property type="nucleotide sequence ID" value="NZ_CAADJA010000002.1"/>
</dbReference>
<evidence type="ECO:0000313" key="2">
    <source>
        <dbReference type="Proteomes" id="UP000373449"/>
    </source>
</evidence>
<sequence length="116" mass="12779">MDEIYCMTNSKPARRVDGRRSSHFSTDAGNFIHSSKMKNVFRHSCLFAAISSSLIGTSSAYAAYMDIINDDQIVTVTATQNPAWTMNNLVVGNTTHGTLLIQDGGECNKRAVRGYR</sequence>
<accession>A0A484ZEK5</accession>
<organism evidence="1 2">
    <name type="scientific">Budvicia aquatica</name>
    <dbReference type="NCBI Taxonomy" id="82979"/>
    <lineage>
        <taxon>Bacteria</taxon>
        <taxon>Pseudomonadati</taxon>
        <taxon>Pseudomonadota</taxon>
        <taxon>Gammaproteobacteria</taxon>
        <taxon>Enterobacterales</taxon>
        <taxon>Budviciaceae</taxon>
        <taxon>Budvicia</taxon>
    </lineage>
</organism>
<dbReference type="Proteomes" id="UP000373449">
    <property type="component" value="Unassembled WGS sequence"/>
</dbReference>
<name>A0A484ZEK5_9GAMM</name>
<dbReference type="EMBL" id="CAADJA010000002">
    <property type="protein sequence ID" value="VFS45943.1"/>
    <property type="molecule type" value="Genomic_DNA"/>
</dbReference>
<reference evidence="1 2" key="1">
    <citation type="submission" date="2019-03" db="EMBL/GenBank/DDBJ databases">
        <authorList>
            <consortium name="Pathogen Informatics"/>
        </authorList>
    </citation>
    <scope>NUCLEOTIDE SEQUENCE [LARGE SCALE GENOMIC DNA]</scope>
    <source>
        <strain evidence="1 2">NCTC12282</strain>
    </source>
</reference>
<gene>
    <name evidence="1" type="ORF">NCTC12282_00830</name>
</gene>
<evidence type="ECO:0000313" key="1">
    <source>
        <dbReference type="EMBL" id="VFS45943.1"/>
    </source>
</evidence>